<dbReference type="SUPFAM" id="SSF81345">
    <property type="entry name" value="ABC transporter involved in vitamin B12 uptake, BtuC"/>
    <property type="match status" value="1"/>
</dbReference>
<dbReference type="GO" id="GO:0005886">
    <property type="term" value="C:plasma membrane"/>
    <property type="evidence" value="ECO:0007669"/>
    <property type="project" value="UniProtKB-SubCell"/>
</dbReference>
<keyword evidence="4" id="KW-1003">Cell membrane</keyword>
<evidence type="ECO:0000313" key="9">
    <source>
        <dbReference type="EMBL" id="MBO8462516.1"/>
    </source>
</evidence>
<feature type="transmembrane region" description="Helical" evidence="8">
    <location>
        <begin position="12"/>
        <end position="33"/>
    </location>
</feature>
<dbReference type="InterPro" id="IPR000522">
    <property type="entry name" value="ABC_transptr_permease_BtuC"/>
</dbReference>
<feature type="transmembrane region" description="Helical" evidence="8">
    <location>
        <begin position="236"/>
        <end position="258"/>
    </location>
</feature>
<evidence type="ECO:0000256" key="4">
    <source>
        <dbReference type="ARBA" id="ARBA00022475"/>
    </source>
</evidence>
<gene>
    <name evidence="9" type="ORF">IAC13_01130</name>
</gene>
<evidence type="ECO:0000256" key="7">
    <source>
        <dbReference type="ARBA" id="ARBA00023136"/>
    </source>
</evidence>
<sequence length="322" mass="36278">MRTHKKVSYKKIVGILCLIAIASILLFIGWGLTKENMGFFLPRRWKKIGAIVLTSYCIAYSSITFQTVTNNRILTPSVMGLDSLYLFIQTLIVFFFGSKQLIMLTGMKNFFLSIGFMLLLSFGLFFLLFWKEGKSIYFLVLAGMIVGGFFSGLSTFMQVLLDPNEFLILQGKMFAGFDKINESLFGISVLLVIISIFVTWKDYASLDAMSLGQDHAINLGIPYRKMLFKNLMNTSVLIAVSTALTGPITFLGIILASLSREMIPTYHHKIRVFGGFLLGVSSLVFGQMVVERIFHFNTTVSVIVNFIGGIYFIYLMMKEAKR</sequence>
<dbReference type="GO" id="GO:0033214">
    <property type="term" value="P:siderophore-iron import into cell"/>
    <property type="evidence" value="ECO:0007669"/>
    <property type="project" value="TreeGrafter"/>
</dbReference>
<feature type="transmembrane region" description="Helical" evidence="8">
    <location>
        <begin position="109"/>
        <end position="130"/>
    </location>
</feature>
<evidence type="ECO:0000256" key="6">
    <source>
        <dbReference type="ARBA" id="ARBA00022989"/>
    </source>
</evidence>
<feature type="transmembrane region" description="Helical" evidence="8">
    <location>
        <begin position="45"/>
        <end position="65"/>
    </location>
</feature>
<dbReference type="Pfam" id="PF01032">
    <property type="entry name" value="FecCD"/>
    <property type="match status" value="1"/>
</dbReference>
<feature type="transmembrane region" description="Helical" evidence="8">
    <location>
        <begin position="296"/>
        <end position="317"/>
    </location>
</feature>
<feature type="transmembrane region" description="Helical" evidence="8">
    <location>
        <begin position="182"/>
        <end position="200"/>
    </location>
</feature>
<name>A0A9D9HYK8_9FIRM</name>
<accession>A0A9D9HYK8</accession>
<feature type="transmembrane region" description="Helical" evidence="8">
    <location>
        <begin position="136"/>
        <end position="161"/>
    </location>
</feature>
<dbReference type="GO" id="GO:0022857">
    <property type="term" value="F:transmembrane transporter activity"/>
    <property type="evidence" value="ECO:0007669"/>
    <property type="project" value="InterPro"/>
</dbReference>
<evidence type="ECO:0000256" key="2">
    <source>
        <dbReference type="ARBA" id="ARBA00007935"/>
    </source>
</evidence>
<evidence type="ECO:0000256" key="3">
    <source>
        <dbReference type="ARBA" id="ARBA00022448"/>
    </source>
</evidence>
<dbReference type="EMBL" id="JADIML010000030">
    <property type="protein sequence ID" value="MBO8462516.1"/>
    <property type="molecule type" value="Genomic_DNA"/>
</dbReference>
<dbReference type="AlphaFoldDB" id="A0A9D9HYK8"/>
<keyword evidence="7 8" id="KW-0472">Membrane</keyword>
<dbReference type="InterPro" id="IPR037294">
    <property type="entry name" value="ABC_BtuC-like"/>
</dbReference>
<dbReference type="PANTHER" id="PTHR30472:SF19">
    <property type="entry name" value="PETROBACTIN IMPORT SYSTEM PERMEASE PROTEIN YCLO"/>
    <property type="match status" value="1"/>
</dbReference>
<dbReference type="Gene3D" id="1.10.3470.10">
    <property type="entry name" value="ABC transporter involved in vitamin B12 uptake, BtuC"/>
    <property type="match status" value="1"/>
</dbReference>
<evidence type="ECO:0000313" key="10">
    <source>
        <dbReference type="Proteomes" id="UP000823618"/>
    </source>
</evidence>
<comment type="caution">
    <text evidence="9">The sequence shown here is derived from an EMBL/GenBank/DDBJ whole genome shotgun (WGS) entry which is preliminary data.</text>
</comment>
<keyword evidence="5 8" id="KW-0812">Transmembrane</keyword>
<reference evidence="9" key="2">
    <citation type="journal article" date="2021" name="PeerJ">
        <title>Extensive microbial diversity within the chicken gut microbiome revealed by metagenomics and culture.</title>
        <authorList>
            <person name="Gilroy R."/>
            <person name="Ravi A."/>
            <person name="Getino M."/>
            <person name="Pursley I."/>
            <person name="Horton D.L."/>
            <person name="Alikhan N.F."/>
            <person name="Baker D."/>
            <person name="Gharbi K."/>
            <person name="Hall N."/>
            <person name="Watson M."/>
            <person name="Adriaenssens E.M."/>
            <person name="Foster-Nyarko E."/>
            <person name="Jarju S."/>
            <person name="Secka A."/>
            <person name="Antonio M."/>
            <person name="Oren A."/>
            <person name="Chaudhuri R.R."/>
            <person name="La Ragione R."/>
            <person name="Hildebrand F."/>
            <person name="Pallen M.J."/>
        </authorList>
    </citation>
    <scope>NUCLEOTIDE SEQUENCE</scope>
    <source>
        <strain evidence="9">E3-2379</strain>
    </source>
</reference>
<protein>
    <submittedName>
        <fullName evidence="9">Iron chelate uptake ABC transporter family permease subunit</fullName>
    </submittedName>
</protein>
<keyword evidence="3" id="KW-0813">Transport</keyword>
<proteinExistence type="inferred from homology"/>
<dbReference type="Proteomes" id="UP000823618">
    <property type="component" value="Unassembled WGS sequence"/>
</dbReference>
<dbReference type="CDD" id="cd06550">
    <property type="entry name" value="TM_ABC_iron-siderophores_like"/>
    <property type="match status" value="1"/>
</dbReference>
<evidence type="ECO:0000256" key="8">
    <source>
        <dbReference type="SAM" id="Phobius"/>
    </source>
</evidence>
<dbReference type="PANTHER" id="PTHR30472">
    <property type="entry name" value="FERRIC ENTEROBACTIN TRANSPORT SYSTEM PERMEASE PROTEIN"/>
    <property type="match status" value="1"/>
</dbReference>
<feature type="transmembrane region" description="Helical" evidence="8">
    <location>
        <begin position="77"/>
        <end position="97"/>
    </location>
</feature>
<reference evidence="9" key="1">
    <citation type="submission" date="2020-10" db="EMBL/GenBank/DDBJ databases">
        <authorList>
            <person name="Gilroy R."/>
        </authorList>
    </citation>
    <scope>NUCLEOTIDE SEQUENCE</scope>
    <source>
        <strain evidence="9">E3-2379</strain>
    </source>
</reference>
<comment type="similarity">
    <text evidence="2">Belongs to the binding-protein-dependent transport system permease family. FecCD subfamily.</text>
</comment>
<evidence type="ECO:0000256" key="1">
    <source>
        <dbReference type="ARBA" id="ARBA00004651"/>
    </source>
</evidence>
<organism evidence="9 10">
    <name type="scientific">Candidatus Scybalomonas excrementavium</name>
    <dbReference type="NCBI Taxonomy" id="2840943"/>
    <lineage>
        <taxon>Bacteria</taxon>
        <taxon>Bacillati</taxon>
        <taxon>Bacillota</taxon>
        <taxon>Clostridia</taxon>
        <taxon>Lachnospirales</taxon>
        <taxon>Lachnospiraceae</taxon>
        <taxon>Lachnospiraceae incertae sedis</taxon>
        <taxon>Candidatus Scybalomonas</taxon>
    </lineage>
</organism>
<keyword evidence="6 8" id="KW-1133">Transmembrane helix</keyword>
<comment type="subcellular location">
    <subcellularLocation>
        <location evidence="1">Cell membrane</location>
        <topology evidence="1">Multi-pass membrane protein</topology>
    </subcellularLocation>
</comment>
<evidence type="ECO:0000256" key="5">
    <source>
        <dbReference type="ARBA" id="ARBA00022692"/>
    </source>
</evidence>